<name>A0A2Z2MVY6_9EURY</name>
<feature type="compositionally biased region" description="Polar residues" evidence="1">
    <location>
        <begin position="252"/>
        <end position="270"/>
    </location>
</feature>
<dbReference type="InterPro" id="IPR039975">
    <property type="entry name" value="IFT52"/>
</dbReference>
<keyword evidence="4" id="KW-1185">Reference proteome</keyword>
<dbReference type="Proteomes" id="UP000250085">
    <property type="component" value="Chromosome"/>
</dbReference>
<organism evidence="3 4">
    <name type="scientific">Thermococcus radiotolerans</name>
    <dbReference type="NCBI Taxonomy" id="187880"/>
    <lineage>
        <taxon>Archaea</taxon>
        <taxon>Methanobacteriati</taxon>
        <taxon>Methanobacteriota</taxon>
        <taxon>Thermococci</taxon>
        <taxon>Thermococcales</taxon>
        <taxon>Thermococcaceae</taxon>
        <taxon>Thermococcus</taxon>
    </lineage>
</organism>
<dbReference type="SUPFAM" id="SSF52317">
    <property type="entry name" value="Class I glutamine amidotransferase-like"/>
    <property type="match status" value="1"/>
</dbReference>
<evidence type="ECO:0000259" key="2">
    <source>
        <dbReference type="Pfam" id="PF09822"/>
    </source>
</evidence>
<reference evidence="3 4" key="1">
    <citation type="submission" date="2016-04" db="EMBL/GenBank/DDBJ databases">
        <title>Complete genome sequence of Thermococcus radiotolerans type strain EJ2.</title>
        <authorList>
            <person name="Oger P.M."/>
        </authorList>
    </citation>
    <scope>NUCLEOTIDE SEQUENCE [LARGE SCALE GENOMIC DNA]</scope>
    <source>
        <strain evidence="3 4">EJ2</strain>
    </source>
</reference>
<dbReference type="Pfam" id="PF09822">
    <property type="entry name" value="ABC_transp_aux"/>
    <property type="match status" value="1"/>
</dbReference>
<evidence type="ECO:0000256" key="1">
    <source>
        <dbReference type="SAM" id="MobiDB-lite"/>
    </source>
</evidence>
<feature type="region of interest" description="Disordered" evidence="1">
    <location>
        <begin position="246"/>
        <end position="270"/>
    </location>
</feature>
<dbReference type="AlphaFoldDB" id="A0A2Z2MVY6"/>
<protein>
    <recommendedName>
        <fullName evidence="2">ABC-type uncharacterized transport system domain-containing protein</fullName>
    </recommendedName>
</protein>
<dbReference type="CDD" id="cd03143">
    <property type="entry name" value="A4_beta-galactosidase_middle_domain"/>
    <property type="match status" value="1"/>
</dbReference>
<dbReference type="InterPro" id="IPR019196">
    <property type="entry name" value="ABC_transp_unknown"/>
</dbReference>
<dbReference type="Gene3D" id="3.40.50.880">
    <property type="match status" value="1"/>
</dbReference>
<sequence>MYLFDEFKIEPRYASDIKPYIPQIGVESLEVSGPMLEGVPRNISVRIYNHGTLDDNITVVLRDNSDEIGRDTQVIRVNQTAVYEFTYIPRFTGSLTITVIVLDGTGNITDERYYDYFVTPNPYKISYGLTPYYERLYNKEMANITPLYENLTWVIGELTSCGVNLGDLEPNVEWINATMAEIQKEYALYDTLKGLLVQQNPYRSAYYYPVMVHIRKAAMMSRDVLREIEFVLPILQRTYEQVEPICHPPAPSNETTLGNETPTNQTNVTPSTNVTIHITKVLIDASHGQYYNPTKTDTSGMSTLIDNIKSELGWIVDVNLDPITYDKLKDYDVLIITNPSQDITDEEAQAIQQFVENGGGLFILGENYYNHVYYKSLNRVVAKYEIEFNNDELMDDDVNTGRAWFPLVGIYNLDHPAMKFLTADHQMYYSGDTLKVSGGVAWLIRGYKTSYSEDKDGNVIYEKGSKPIIAAAVEVGQGRIVAYGSSKAISDAYYGNYINTNWPFVKGVLLWLAHQE</sequence>
<dbReference type="InterPro" id="IPR029062">
    <property type="entry name" value="Class_I_gatase-like"/>
</dbReference>
<evidence type="ECO:0000313" key="4">
    <source>
        <dbReference type="Proteomes" id="UP000250085"/>
    </source>
</evidence>
<dbReference type="KEGG" id="trl:A3L10_02655"/>
<accession>A0A2Z2MVY6</accession>
<dbReference type="PANTHER" id="PTHR12969">
    <property type="entry name" value="NGD5/OSM-6/IFT52"/>
    <property type="match status" value="1"/>
</dbReference>
<gene>
    <name evidence="3" type="ORF">A3L10_02655</name>
</gene>
<dbReference type="PANTHER" id="PTHR12969:SF7">
    <property type="entry name" value="INTRAFLAGELLAR TRANSPORT PROTEIN 52 HOMOLOG"/>
    <property type="match status" value="1"/>
</dbReference>
<dbReference type="EMBL" id="CP015106">
    <property type="protein sequence ID" value="ASJ14085.1"/>
    <property type="molecule type" value="Genomic_DNA"/>
</dbReference>
<feature type="domain" description="ABC-type uncharacterised transport system" evidence="2">
    <location>
        <begin position="316"/>
        <end position="397"/>
    </location>
</feature>
<evidence type="ECO:0000313" key="3">
    <source>
        <dbReference type="EMBL" id="ASJ14085.1"/>
    </source>
</evidence>
<proteinExistence type="predicted"/>